<dbReference type="AlphaFoldDB" id="A0A0E9SEP8"/>
<accession>A0A0E9SEP8</accession>
<sequence>MKQAKGLKSQKVGPYIYTLTNIIWVEIKILIKKKKLFIIHE</sequence>
<name>A0A0E9SEP8_ANGAN</name>
<evidence type="ECO:0000313" key="1">
    <source>
        <dbReference type="EMBL" id="JAH39746.1"/>
    </source>
</evidence>
<proteinExistence type="predicted"/>
<reference evidence="1" key="1">
    <citation type="submission" date="2014-11" db="EMBL/GenBank/DDBJ databases">
        <authorList>
            <person name="Amaro Gonzalez C."/>
        </authorList>
    </citation>
    <scope>NUCLEOTIDE SEQUENCE</scope>
</reference>
<reference evidence="1" key="2">
    <citation type="journal article" date="2015" name="Fish Shellfish Immunol.">
        <title>Early steps in the European eel (Anguilla anguilla)-Vibrio vulnificus interaction in the gills: Role of the RtxA13 toxin.</title>
        <authorList>
            <person name="Callol A."/>
            <person name="Pajuelo D."/>
            <person name="Ebbesson L."/>
            <person name="Teles M."/>
            <person name="MacKenzie S."/>
            <person name="Amaro C."/>
        </authorList>
    </citation>
    <scope>NUCLEOTIDE SEQUENCE</scope>
</reference>
<protein>
    <submittedName>
        <fullName evidence="1">Uncharacterized protein</fullName>
    </submittedName>
</protein>
<dbReference type="EMBL" id="GBXM01068831">
    <property type="protein sequence ID" value="JAH39746.1"/>
    <property type="molecule type" value="Transcribed_RNA"/>
</dbReference>
<organism evidence="1">
    <name type="scientific">Anguilla anguilla</name>
    <name type="common">European freshwater eel</name>
    <name type="synonym">Muraena anguilla</name>
    <dbReference type="NCBI Taxonomy" id="7936"/>
    <lineage>
        <taxon>Eukaryota</taxon>
        <taxon>Metazoa</taxon>
        <taxon>Chordata</taxon>
        <taxon>Craniata</taxon>
        <taxon>Vertebrata</taxon>
        <taxon>Euteleostomi</taxon>
        <taxon>Actinopterygii</taxon>
        <taxon>Neopterygii</taxon>
        <taxon>Teleostei</taxon>
        <taxon>Anguilliformes</taxon>
        <taxon>Anguillidae</taxon>
        <taxon>Anguilla</taxon>
    </lineage>
</organism>